<dbReference type="Pfam" id="PF13516">
    <property type="entry name" value="LRR_6"/>
    <property type="match status" value="4"/>
</dbReference>
<comment type="caution">
    <text evidence="4">The sequence shown here is derived from an EMBL/GenBank/DDBJ whole genome shotgun (WGS) entry which is preliminary data.</text>
</comment>
<proteinExistence type="predicted"/>
<accession>A0A9P1BY35</accession>
<dbReference type="EMBL" id="CAMXCT030000557">
    <property type="protein sequence ID" value="CAL4767693.1"/>
    <property type="molecule type" value="Genomic_DNA"/>
</dbReference>
<keyword evidence="2" id="KW-0433">Leucine-rich repeat</keyword>
<dbReference type="EMBL" id="CAMXCT020000557">
    <property type="protein sequence ID" value="CAL1133756.1"/>
    <property type="molecule type" value="Genomic_DNA"/>
</dbReference>
<organism evidence="4">
    <name type="scientific">Cladocopium goreaui</name>
    <dbReference type="NCBI Taxonomy" id="2562237"/>
    <lineage>
        <taxon>Eukaryota</taxon>
        <taxon>Sar</taxon>
        <taxon>Alveolata</taxon>
        <taxon>Dinophyceae</taxon>
        <taxon>Suessiales</taxon>
        <taxon>Symbiodiniaceae</taxon>
        <taxon>Cladocopium</taxon>
    </lineage>
</organism>
<evidence type="ECO:0000256" key="2">
    <source>
        <dbReference type="ARBA" id="ARBA00022614"/>
    </source>
</evidence>
<dbReference type="Gene3D" id="3.80.10.10">
    <property type="entry name" value="Ribonuclease Inhibitor"/>
    <property type="match status" value="2"/>
</dbReference>
<dbReference type="GO" id="GO:0005634">
    <property type="term" value="C:nucleus"/>
    <property type="evidence" value="ECO:0007669"/>
    <property type="project" value="TreeGrafter"/>
</dbReference>
<dbReference type="GO" id="GO:0048471">
    <property type="term" value="C:perinuclear region of cytoplasm"/>
    <property type="evidence" value="ECO:0007669"/>
    <property type="project" value="TreeGrafter"/>
</dbReference>
<keyword evidence="6" id="KW-1185">Reference proteome</keyword>
<reference evidence="5 6" key="2">
    <citation type="submission" date="2024-05" db="EMBL/GenBank/DDBJ databases">
        <authorList>
            <person name="Chen Y."/>
            <person name="Shah S."/>
            <person name="Dougan E. K."/>
            <person name="Thang M."/>
            <person name="Chan C."/>
        </authorList>
    </citation>
    <scope>NUCLEOTIDE SEQUENCE [LARGE SCALE GENOMIC DNA]</scope>
</reference>
<protein>
    <submittedName>
        <fullName evidence="4">Uncharacterized protein</fullName>
    </submittedName>
</protein>
<name>A0A9P1BY35_9DINO</name>
<dbReference type="GO" id="GO:0005829">
    <property type="term" value="C:cytosol"/>
    <property type="evidence" value="ECO:0007669"/>
    <property type="project" value="TreeGrafter"/>
</dbReference>
<evidence type="ECO:0000313" key="4">
    <source>
        <dbReference type="EMBL" id="CAI3980381.1"/>
    </source>
</evidence>
<keyword evidence="3" id="KW-0677">Repeat</keyword>
<dbReference type="GO" id="GO:0006913">
    <property type="term" value="P:nucleocytoplasmic transport"/>
    <property type="evidence" value="ECO:0007669"/>
    <property type="project" value="TreeGrafter"/>
</dbReference>
<dbReference type="InterPro" id="IPR001611">
    <property type="entry name" value="Leu-rich_rpt"/>
</dbReference>
<gene>
    <name evidence="4" type="ORF">C1SCF055_LOCUS8255</name>
</gene>
<keyword evidence="1" id="KW-0343">GTPase activation</keyword>
<dbReference type="GO" id="GO:0005096">
    <property type="term" value="F:GTPase activator activity"/>
    <property type="evidence" value="ECO:0007669"/>
    <property type="project" value="UniProtKB-KW"/>
</dbReference>
<dbReference type="EMBL" id="CAMXCT010000557">
    <property type="protein sequence ID" value="CAI3980381.1"/>
    <property type="molecule type" value="Genomic_DNA"/>
</dbReference>
<dbReference type="GO" id="GO:0031267">
    <property type="term" value="F:small GTPase binding"/>
    <property type="evidence" value="ECO:0007669"/>
    <property type="project" value="TreeGrafter"/>
</dbReference>
<dbReference type="SUPFAM" id="SSF52047">
    <property type="entry name" value="RNI-like"/>
    <property type="match status" value="1"/>
</dbReference>
<dbReference type="Proteomes" id="UP001152797">
    <property type="component" value="Unassembled WGS sequence"/>
</dbReference>
<dbReference type="PANTHER" id="PTHR24113">
    <property type="entry name" value="RAN GTPASE-ACTIVATING PROTEIN 1"/>
    <property type="match status" value="1"/>
</dbReference>
<evidence type="ECO:0000313" key="5">
    <source>
        <dbReference type="EMBL" id="CAL4767693.1"/>
    </source>
</evidence>
<dbReference type="SMART" id="SM00368">
    <property type="entry name" value="LRR_RI"/>
    <property type="match status" value="5"/>
</dbReference>
<evidence type="ECO:0000256" key="3">
    <source>
        <dbReference type="ARBA" id="ARBA00022737"/>
    </source>
</evidence>
<evidence type="ECO:0000313" key="6">
    <source>
        <dbReference type="Proteomes" id="UP001152797"/>
    </source>
</evidence>
<dbReference type="AlphaFoldDB" id="A0A9P1BY35"/>
<dbReference type="PANTHER" id="PTHR24113:SF12">
    <property type="entry name" value="RAN GTPASE-ACTIVATING PROTEIN 1"/>
    <property type="match status" value="1"/>
</dbReference>
<sequence>MSMQILAVLRLVECGVGDLGISFLARLLAHARQPAVNLKELNLSANKFGDRGMAELADALPMLDSLEKLLLERNKIGPMGAQALASRLSRSNVRELVLGTHLGGNPIGPAGVQALARGLNDALPRAAANRETRLEALALEDCQVGEEGAKALAEHLSQSALMALSVARGQLTDEDATAILLALPKSIAFLDLSGNQLSDLTASIAGETLYKRSGMSISLAANFLSPTIKMLLAEEHGTRLRL</sequence>
<dbReference type="InterPro" id="IPR027038">
    <property type="entry name" value="RanGap"/>
</dbReference>
<reference evidence="4" key="1">
    <citation type="submission" date="2022-10" db="EMBL/GenBank/DDBJ databases">
        <authorList>
            <person name="Chen Y."/>
            <person name="Dougan E. K."/>
            <person name="Chan C."/>
            <person name="Rhodes N."/>
            <person name="Thang M."/>
        </authorList>
    </citation>
    <scope>NUCLEOTIDE SEQUENCE</scope>
</reference>
<dbReference type="OrthoDB" id="120976at2759"/>
<dbReference type="InterPro" id="IPR032675">
    <property type="entry name" value="LRR_dom_sf"/>
</dbReference>
<evidence type="ECO:0000256" key="1">
    <source>
        <dbReference type="ARBA" id="ARBA00022468"/>
    </source>
</evidence>